<protein>
    <submittedName>
        <fullName evidence="2">Uncharacterized protein</fullName>
    </submittedName>
</protein>
<dbReference type="Proteomes" id="UP000494040">
    <property type="component" value="Unassembled WGS sequence"/>
</dbReference>
<dbReference type="GeneID" id="106663297"/>
<evidence type="ECO:0000313" key="3">
    <source>
        <dbReference type="Proteomes" id="UP000494040"/>
    </source>
</evidence>
<dbReference type="AlphaFoldDB" id="A0A8I6RCI7"/>
<dbReference type="EnsemblMetazoa" id="XM_014388009.2">
    <property type="protein sequence ID" value="XP_014243495.1"/>
    <property type="gene ID" value="LOC106663297"/>
</dbReference>
<dbReference type="RefSeq" id="XP_014243495.1">
    <property type="nucleotide sequence ID" value="XM_014388009.2"/>
</dbReference>
<proteinExistence type="predicted"/>
<evidence type="ECO:0000256" key="1">
    <source>
        <dbReference type="SAM" id="MobiDB-lite"/>
    </source>
</evidence>
<feature type="region of interest" description="Disordered" evidence="1">
    <location>
        <begin position="142"/>
        <end position="215"/>
    </location>
</feature>
<reference evidence="2" key="1">
    <citation type="submission" date="2022-01" db="UniProtKB">
        <authorList>
            <consortium name="EnsemblMetazoa"/>
        </authorList>
    </citation>
    <scope>IDENTIFICATION</scope>
</reference>
<evidence type="ECO:0000313" key="2">
    <source>
        <dbReference type="EnsemblMetazoa" id="XP_014243495.1"/>
    </source>
</evidence>
<name>A0A8I6RCI7_CIMLE</name>
<keyword evidence="3" id="KW-1185">Reference proteome</keyword>
<feature type="region of interest" description="Disordered" evidence="1">
    <location>
        <begin position="1"/>
        <end position="30"/>
    </location>
</feature>
<feature type="compositionally biased region" description="Basic and acidic residues" evidence="1">
    <location>
        <begin position="100"/>
        <end position="116"/>
    </location>
</feature>
<accession>A0A8I6RCI7</accession>
<organism evidence="2 3">
    <name type="scientific">Cimex lectularius</name>
    <name type="common">Bed bug</name>
    <name type="synonym">Acanthia lectularia</name>
    <dbReference type="NCBI Taxonomy" id="79782"/>
    <lineage>
        <taxon>Eukaryota</taxon>
        <taxon>Metazoa</taxon>
        <taxon>Ecdysozoa</taxon>
        <taxon>Arthropoda</taxon>
        <taxon>Hexapoda</taxon>
        <taxon>Insecta</taxon>
        <taxon>Pterygota</taxon>
        <taxon>Neoptera</taxon>
        <taxon>Paraneoptera</taxon>
        <taxon>Hemiptera</taxon>
        <taxon>Heteroptera</taxon>
        <taxon>Panheteroptera</taxon>
        <taxon>Cimicomorpha</taxon>
        <taxon>Cimicidae</taxon>
        <taxon>Cimex</taxon>
    </lineage>
</organism>
<feature type="region of interest" description="Disordered" evidence="1">
    <location>
        <begin position="63"/>
        <end position="116"/>
    </location>
</feature>
<feature type="compositionally biased region" description="Low complexity" evidence="1">
    <location>
        <begin position="144"/>
        <end position="168"/>
    </location>
</feature>
<dbReference type="KEGG" id="clec:106663297"/>
<sequence>MSGFFFDKTPTKRTNGDSEESSNECSPLTEFHYDSNSPVINWDFPKPRVSRKVKEAAKALAQTMSNIGKPKRSKMVLQMQRGRSKPRTSGDFPSSPLSHFTKDDKIDQKKKIQPRAKFDFEALEKIDLGQLDSETVVNIKAGLSDDSSNQNSPSSSSSSAKSIQTSQNALTTKGNKRKAPHTANQSVKLGRISKEQESPRVNSDSLGGKRNQSKEKENFLIDQLLDDDLAFFMTPELASL</sequence>